<evidence type="ECO:0008006" key="3">
    <source>
        <dbReference type="Google" id="ProtNLM"/>
    </source>
</evidence>
<keyword evidence="2" id="KW-1185">Reference proteome</keyword>
<evidence type="ECO:0000313" key="2">
    <source>
        <dbReference type="Proteomes" id="UP000233200"/>
    </source>
</evidence>
<name>A0A2K6RLK8_RHIRO</name>
<protein>
    <recommendedName>
        <fullName evidence="3">Cadherin Y-type LIR-motif domain-containing protein</fullName>
    </recommendedName>
</protein>
<evidence type="ECO:0000313" key="1">
    <source>
        <dbReference type="Ensembl" id="ENSRROP00000041912.1"/>
    </source>
</evidence>
<dbReference type="OMA" id="WAYPHAT"/>
<dbReference type="InterPro" id="IPR027397">
    <property type="entry name" value="Catenin-bd_sf"/>
</dbReference>
<dbReference type="AlphaFoldDB" id="A0A2K6RLK8"/>
<reference evidence="1" key="2">
    <citation type="submission" date="2025-09" db="UniProtKB">
        <authorList>
            <consortium name="Ensembl"/>
        </authorList>
    </citation>
    <scope>IDENTIFICATION</scope>
</reference>
<proteinExistence type="predicted"/>
<dbReference type="Ensembl" id="ENSRROT00000066415.1">
    <property type="protein sequence ID" value="ENSRROP00000041912.1"/>
    <property type="gene ID" value="ENSRROG00000044130.1"/>
</dbReference>
<dbReference type="Proteomes" id="UP000233200">
    <property type="component" value="Unplaced"/>
</dbReference>
<reference evidence="1" key="1">
    <citation type="submission" date="2025-08" db="UniProtKB">
        <authorList>
            <consortium name="Ensembl"/>
        </authorList>
    </citation>
    <scope>IDENTIFICATION</scope>
</reference>
<dbReference type="Gene3D" id="4.10.900.10">
    <property type="entry name" value="TCF3-CBD (Catenin binding domain)"/>
    <property type="match status" value="1"/>
</dbReference>
<sequence length="147" mass="15629">MKPLIWTWSDVEGQRPALLICIAAAGPKQGAKDLKEVPPSAASRAAQAYSALGSWAYPDATVHRQLLALVEGRMAETLNQKLHVADLLEDDPGYLPHVYSQEGECGGASSLSSLASLEHELPPDLLDSLGSKATLFEEIYSESGGPS</sequence>
<accession>A0A2K6RLK8</accession>
<organism evidence="1 2">
    <name type="scientific">Rhinopithecus roxellana</name>
    <name type="common">Golden snub-nosed monkey</name>
    <name type="synonym">Pygathrix roxellana</name>
    <dbReference type="NCBI Taxonomy" id="61622"/>
    <lineage>
        <taxon>Eukaryota</taxon>
        <taxon>Metazoa</taxon>
        <taxon>Chordata</taxon>
        <taxon>Craniata</taxon>
        <taxon>Vertebrata</taxon>
        <taxon>Euteleostomi</taxon>
        <taxon>Mammalia</taxon>
        <taxon>Eutheria</taxon>
        <taxon>Euarchontoglires</taxon>
        <taxon>Primates</taxon>
        <taxon>Haplorrhini</taxon>
        <taxon>Catarrhini</taxon>
        <taxon>Cercopithecidae</taxon>
        <taxon>Colobinae</taxon>
        <taxon>Rhinopithecus</taxon>
    </lineage>
</organism>
<dbReference type="GeneTree" id="ENSGT00940000168632"/>